<comment type="caution">
    <text evidence="1">The sequence shown here is derived from an EMBL/GenBank/DDBJ whole genome shotgun (WGS) entry which is preliminary data.</text>
</comment>
<gene>
    <name evidence="1" type="ORF">SDC9_74201</name>
</gene>
<dbReference type="AlphaFoldDB" id="A0A644YI77"/>
<sequence>MKRTPYQIDRELAPLFGYRTNIERAMNETKNGKHIPLPIVLQGQGIVNNAKAKEAALLAERRAAVAK</sequence>
<name>A0A644YI77_9ZZZZ</name>
<proteinExistence type="predicted"/>
<protein>
    <submittedName>
        <fullName evidence="1">Uncharacterized protein</fullName>
    </submittedName>
</protein>
<organism evidence="1">
    <name type="scientific">bioreactor metagenome</name>
    <dbReference type="NCBI Taxonomy" id="1076179"/>
    <lineage>
        <taxon>unclassified sequences</taxon>
        <taxon>metagenomes</taxon>
        <taxon>ecological metagenomes</taxon>
    </lineage>
</organism>
<accession>A0A644YI77</accession>
<evidence type="ECO:0000313" key="1">
    <source>
        <dbReference type="EMBL" id="MPM27688.1"/>
    </source>
</evidence>
<dbReference type="EMBL" id="VSSQ01005061">
    <property type="protein sequence ID" value="MPM27688.1"/>
    <property type="molecule type" value="Genomic_DNA"/>
</dbReference>
<reference evidence="1" key="1">
    <citation type="submission" date="2019-08" db="EMBL/GenBank/DDBJ databases">
        <authorList>
            <person name="Kucharzyk K."/>
            <person name="Murdoch R.W."/>
            <person name="Higgins S."/>
            <person name="Loffler F."/>
        </authorList>
    </citation>
    <scope>NUCLEOTIDE SEQUENCE</scope>
</reference>